<evidence type="ECO:0000256" key="5">
    <source>
        <dbReference type="ARBA" id="ARBA00038035"/>
    </source>
</evidence>
<proteinExistence type="inferred from homology"/>
<evidence type="ECO:0000256" key="4">
    <source>
        <dbReference type="ARBA" id="ARBA00022840"/>
    </source>
</evidence>
<name>A0AAD6Y074_9AGAR</name>
<evidence type="ECO:0000256" key="2">
    <source>
        <dbReference type="ARBA" id="ARBA00022741"/>
    </source>
</evidence>
<keyword evidence="12" id="KW-1185">Reference proteome</keyword>
<evidence type="ECO:0000256" key="3">
    <source>
        <dbReference type="ARBA" id="ARBA00022777"/>
    </source>
</evidence>
<dbReference type="EC" id="2.7.12.2" evidence="6"/>
<evidence type="ECO:0000259" key="10">
    <source>
        <dbReference type="PROSITE" id="PS50011"/>
    </source>
</evidence>
<feature type="domain" description="Protein kinase" evidence="10">
    <location>
        <begin position="1"/>
        <end position="270"/>
    </location>
</feature>
<reference evidence="11" key="1">
    <citation type="submission" date="2023-03" db="EMBL/GenBank/DDBJ databases">
        <title>Massive genome expansion in bonnet fungi (Mycena s.s.) driven by repeated elements and novel gene families across ecological guilds.</title>
        <authorList>
            <consortium name="Lawrence Berkeley National Laboratory"/>
            <person name="Harder C.B."/>
            <person name="Miyauchi S."/>
            <person name="Viragh M."/>
            <person name="Kuo A."/>
            <person name="Thoen E."/>
            <person name="Andreopoulos B."/>
            <person name="Lu D."/>
            <person name="Skrede I."/>
            <person name="Drula E."/>
            <person name="Henrissat B."/>
            <person name="Morin E."/>
            <person name="Kohler A."/>
            <person name="Barry K."/>
            <person name="LaButti K."/>
            <person name="Morin E."/>
            <person name="Salamov A."/>
            <person name="Lipzen A."/>
            <person name="Mereny Z."/>
            <person name="Hegedus B."/>
            <person name="Baldrian P."/>
            <person name="Stursova M."/>
            <person name="Weitz H."/>
            <person name="Taylor A."/>
            <person name="Grigoriev I.V."/>
            <person name="Nagy L.G."/>
            <person name="Martin F."/>
            <person name="Kauserud H."/>
        </authorList>
    </citation>
    <scope>NUCLEOTIDE SEQUENCE</scope>
    <source>
        <strain evidence="11">9144</strain>
    </source>
</reference>
<dbReference type="PROSITE" id="PS00108">
    <property type="entry name" value="PROTEIN_KINASE_ST"/>
    <property type="match status" value="1"/>
</dbReference>
<dbReference type="InterPro" id="IPR008271">
    <property type="entry name" value="Ser/Thr_kinase_AS"/>
</dbReference>
<organism evidence="11 12">
    <name type="scientific">Mycena pura</name>
    <dbReference type="NCBI Taxonomy" id="153505"/>
    <lineage>
        <taxon>Eukaryota</taxon>
        <taxon>Fungi</taxon>
        <taxon>Dikarya</taxon>
        <taxon>Basidiomycota</taxon>
        <taxon>Agaricomycotina</taxon>
        <taxon>Agaricomycetes</taxon>
        <taxon>Agaricomycetidae</taxon>
        <taxon>Agaricales</taxon>
        <taxon>Marasmiineae</taxon>
        <taxon>Mycenaceae</taxon>
        <taxon>Mycena</taxon>
    </lineage>
</organism>
<comment type="catalytic activity">
    <reaction evidence="8">
        <text>L-threonyl-[protein] + ATP = O-phospho-L-threonyl-[protein] + ADP + H(+)</text>
        <dbReference type="Rhea" id="RHEA:46608"/>
        <dbReference type="Rhea" id="RHEA-COMP:11060"/>
        <dbReference type="Rhea" id="RHEA-COMP:11605"/>
        <dbReference type="ChEBI" id="CHEBI:15378"/>
        <dbReference type="ChEBI" id="CHEBI:30013"/>
        <dbReference type="ChEBI" id="CHEBI:30616"/>
        <dbReference type="ChEBI" id="CHEBI:61977"/>
        <dbReference type="ChEBI" id="CHEBI:456216"/>
        <dbReference type="EC" id="2.7.12.2"/>
    </reaction>
</comment>
<keyword evidence="2" id="KW-0547">Nucleotide-binding</keyword>
<evidence type="ECO:0000313" key="12">
    <source>
        <dbReference type="Proteomes" id="UP001219525"/>
    </source>
</evidence>
<dbReference type="Pfam" id="PF00069">
    <property type="entry name" value="Pkinase"/>
    <property type="match status" value="1"/>
</dbReference>
<comment type="caution">
    <text evidence="11">The sequence shown here is derived from an EMBL/GenBank/DDBJ whole genome shotgun (WGS) entry which is preliminary data.</text>
</comment>
<protein>
    <recommendedName>
        <fullName evidence="6">mitogen-activated protein kinase kinase</fullName>
        <ecNumber evidence="6">2.7.12.2</ecNumber>
    </recommendedName>
</protein>
<sequence>MSVPPPWNAPFGSYPKDLHWESIPDANSLMPLSIGLFGHVYRLAELGVVIKDRNDPAEIERVWNIMKRAGDACVSLVGRLFIGGQIVGIVMPNETPIDADNIDTKEERLRIIYRLRDLVTDLHTKQIVHGDVKPQNLLLCSDGLVRLCDFDCASIEGDGFVAPIYTLPYCSPGRARHQDVMTRAEDMHAMGLSIWHLYTGRLPLTTVDDAKEELEGLVMDRTFAGFLPDMTAIDDPDIAALIEDCLAAGPERADTLDSGQSIYCITTRFVFGRCTAQPRHTYSRIVHARGCDWGGKGRCEDSFVDPKVFTADLEPICTKCNKGVEYFGLTV</sequence>
<evidence type="ECO:0000256" key="6">
    <source>
        <dbReference type="ARBA" id="ARBA00038999"/>
    </source>
</evidence>
<gene>
    <name evidence="11" type="ORF">GGX14DRAFT_603686</name>
</gene>
<evidence type="ECO:0000256" key="1">
    <source>
        <dbReference type="ARBA" id="ARBA00022679"/>
    </source>
</evidence>
<evidence type="ECO:0000256" key="8">
    <source>
        <dbReference type="ARBA" id="ARBA00049299"/>
    </source>
</evidence>
<dbReference type="SMART" id="SM00220">
    <property type="entry name" value="S_TKc"/>
    <property type="match status" value="1"/>
</dbReference>
<dbReference type="PROSITE" id="PS50011">
    <property type="entry name" value="PROTEIN_KINASE_DOM"/>
    <property type="match status" value="1"/>
</dbReference>
<dbReference type="InterPro" id="IPR000719">
    <property type="entry name" value="Prot_kinase_dom"/>
</dbReference>
<dbReference type="SUPFAM" id="SSF56112">
    <property type="entry name" value="Protein kinase-like (PK-like)"/>
    <property type="match status" value="1"/>
</dbReference>
<dbReference type="PANTHER" id="PTHR48013">
    <property type="entry name" value="DUAL SPECIFICITY MITOGEN-ACTIVATED PROTEIN KINASE KINASE 5-RELATED"/>
    <property type="match status" value="1"/>
</dbReference>
<dbReference type="InterPro" id="IPR011009">
    <property type="entry name" value="Kinase-like_dom_sf"/>
</dbReference>
<dbReference type="Proteomes" id="UP001219525">
    <property type="component" value="Unassembled WGS sequence"/>
</dbReference>
<dbReference type="GO" id="GO:0004708">
    <property type="term" value="F:MAP kinase kinase activity"/>
    <property type="evidence" value="ECO:0007669"/>
    <property type="project" value="UniProtKB-EC"/>
</dbReference>
<dbReference type="Gene3D" id="1.10.510.10">
    <property type="entry name" value="Transferase(Phosphotransferase) domain 1"/>
    <property type="match status" value="1"/>
</dbReference>
<dbReference type="EMBL" id="JARJCW010000144">
    <property type="protein sequence ID" value="KAJ7190698.1"/>
    <property type="molecule type" value="Genomic_DNA"/>
</dbReference>
<dbReference type="GO" id="GO:0005524">
    <property type="term" value="F:ATP binding"/>
    <property type="evidence" value="ECO:0007669"/>
    <property type="project" value="UniProtKB-KW"/>
</dbReference>
<keyword evidence="1" id="KW-0808">Transferase</keyword>
<dbReference type="AlphaFoldDB" id="A0AAD6Y074"/>
<comment type="similarity">
    <text evidence="5">Belongs to the protein kinase superfamily. STE Ser/Thr protein kinase family. MAP kinase kinase subfamily.</text>
</comment>
<evidence type="ECO:0000256" key="9">
    <source>
        <dbReference type="ARBA" id="ARBA00051693"/>
    </source>
</evidence>
<dbReference type="PANTHER" id="PTHR48013:SF9">
    <property type="entry name" value="DUAL SPECIFICITY MITOGEN-ACTIVATED PROTEIN KINASE KINASE 5"/>
    <property type="match status" value="1"/>
</dbReference>
<keyword evidence="3 11" id="KW-0418">Kinase</keyword>
<accession>A0AAD6Y074</accession>
<comment type="catalytic activity">
    <reaction evidence="7">
        <text>L-seryl-[protein] + ATP = O-phospho-L-seryl-[protein] + ADP + H(+)</text>
        <dbReference type="Rhea" id="RHEA:17989"/>
        <dbReference type="Rhea" id="RHEA-COMP:9863"/>
        <dbReference type="Rhea" id="RHEA-COMP:11604"/>
        <dbReference type="ChEBI" id="CHEBI:15378"/>
        <dbReference type="ChEBI" id="CHEBI:29999"/>
        <dbReference type="ChEBI" id="CHEBI:30616"/>
        <dbReference type="ChEBI" id="CHEBI:83421"/>
        <dbReference type="ChEBI" id="CHEBI:456216"/>
        <dbReference type="EC" id="2.7.12.2"/>
    </reaction>
</comment>
<keyword evidence="4" id="KW-0067">ATP-binding</keyword>
<evidence type="ECO:0000313" key="11">
    <source>
        <dbReference type="EMBL" id="KAJ7190698.1"/>
    </source>
</evidence>
<evidence type="ECO:0000256" key="7">
    <source>
        <dbReference type="ARBA" id="ARBA00049014"/>
    </source>
</evidence>
<comment type="catalytic activity">
    <reaction evidence="9">
        <text>L-tyrosyl-[protein] + ATP = O-phospho-L-tyrosyl-[protein] + ADP + H(+)</text>
        <dbReference type="Rhea" id="RHEA:10596"/>
        <dbReference type="Rhea" id="RHEA-COMP:10136"/>
        <dbReference type="Rhea" id="RHEA-COMP:20101"/>
        <dbReference type="ChEBI" id="CHEBI:15378"/>
        <dbReference type="ChEBI" id="CHEBI:30616"/>
        <dbReference type="ChEBI" id="CHEBI:46858"/>
        <dbReference type="ChEBI" id="CHEBI:61978"/>
        <dbReference type="ChEBI" id="CHEBI:456216"/>
        <dbReference type="EC" id="2.7.12.2"/>
    </reaction>
</comment>